<dbReference type="HOGENOM" id="CLU_124994_0_1_11"/>
<dbReference type="KEGG" id="ccj:UL81_03225"/>
<dbReference type="EMBL" id="CP011311">
    <property type="protein sequence ID" value="AKE38626.1"/>
    <property type="molecule type" value="Genomic_DNA"/>
</dbReference>
<dbReference type="AlphaFoldDB" id="A0A0F6TAK1"/>
<dbReference type="Proteomes" id="UP000033566">
    <property type="component" value="Chromosome"/>
</dbReference>
<sequence length="127" mass="13589">MASLIAIAQSLVVITFGIFLVVRDINDADNPSMVSSTDVASHVGTGTAVFIFIIFGFVIAGAIAFLLGKRWGRGAIVLVEFILIPSSFQMMSGGSIYLGILTLVTAVITLYLMMFSKDTAAWAEMNF</sequence>
<protein>
    <submittedName>
        <fullName evidence="1">Uncharacterized protein</fullName>
    </submittedName>
</protein>
<reference evidence="1 2" key="1">
    <citation type="journal article" date="2015" name="Genome Announc.">
        <title>Complete Genome Sequence of Corynebacterium camporealensis DSM 44610, Isolated from the Milk of a Manchega Sheep with Subclinical Mastitis.</title>
        <authorList>
            <person name="Ruckert C."/>
            <person name="Albersmeier A."/>
            <person name="Winkler A."/>
            <person name="Tauch A."/>
        </authorList>
    </citation>
    <scope>NUCLEOTIDE SEQUENCE [LARGE SCALE GENOMIC DNA]</scope>
    <source>
        <strain evidence="1 2">DSM 44610</strain>
    </source>
</reference>
<evidence type="ECO:0000313" key="2">
    <source>
        <dbReference type="Proteomes" id="UP000033566"/>
    </source>
</evidence>
<proteinExistence type="predicted"/>
<keyword evidence="2" id="KW-1185">Reference proteome</keyword>
<organism evidence="1 2">
    <name type="scientific">Corynebacterium camporealensis</name>
    <dbReference type="NCBI Taxonomy" id="161896"/>
    <lineage>
        <taxon>Bacteria</taxon>
        <taxon>Bacillati</taxon>
        <taxon>Actinomycetota</taxon>
        <taxon>Actinomycetes</taxon>
        <taxon>Mycobacteriales</taxon>
        <taxon>Corynebacteriaceae</taxon>
        <taxon>Corynebacterium</taxon>
    </lineage>
</organism>
<name>A0A0F6TAK1_9CORY</name>
<accession>A0A0F6TAK1</accession>
<dbReference type="PATRIC" id="fig|161896.4.peg.637"/>
<gene>
    <name evidence="1" type="ORF">UL81_03225</name>
</gene>
<evidence type="ECO:0000313" key="1">
    <source>
        <dbReference type="EMBL" id="AKE38626.1"/>
    </source>
</evidence>